<evidence type="ECO:0000313" key="1">
    <source>
        <dbReference type="EMBL" id="JAD72372.1"/>
    </source>
</evidence>
<proteinExistence type="predicted"/>
<accession>A0A0A9CLG1</accession>
<dbReference type="EMBL" id="GBRH01225523">
    <property type="protein sequence ID" value="JAD72372.1"/>
    <property type="molecule type" value="Transcribed_RNA"/>
</dbReference>
<reference evidence="1" key="1">
    <citation type="submission" date="2014-09" db="EMBL/GenBank/DDBJ databases">
        <authorList>
            <person name="Magalhaes I.L.F."/>
            <person name="Oliveira U."/>
            <person name="Santos F.R."/>
            <person name="Vidigal T.H.D.A."/>
            <person name="Brescovit A.D."/>
            <person name="Santos A.J."/>
        </authorList>
    </citation>
    <scope>NUCLEOTIDE SEQUENCE</scope>
    <source>
        <tissue evidence="1">Shoot tissue taken approximately 20 cm above the soil surface</tissue>
    </source>
</reference>
<organism evidence="1">
    <name type="scientific">Arundo donax</name>
    <name type="common">Giant reed</name>
    <name type="synonym">Donax arundinaceus</name>
    <dbReference type="NCBI Taxonomy" id="35708"/>
    <lineage>
        <taxon>Eukaryota</taxon>
        <taxon>Viridiplantae</taxon>
        <taxon>Streptophyta</taxon>
        <taxon>Embryophyta</taxon>
        <taxon>Tracheophyta</taxon>
        <taxon>Spermatophyta</taxon>
        <taxon>Magnoliopsida</taxon>
        <taxon>Liliopsida</taxon>
        <taxon>Poales</taxon>
        <taxon>Poaceae</taxon>
        <taxon>PACMAD clade</taxon>
        <taxon>Arundinoideae</taxon>
        <taxon>Arundineae</taxon>
        <taxon>Arundo</taxon>
    </lineage>
</organism>
<name>A0A0A9CLG1_ARUDO</name>
<sequence>MFIADLLSHQTLLATSNSDSRFLAHRIPLTTSDIALYSALVFELDTINCFVLLHDNKFPQQRYNIPM</sequence>
<protein>
    <submittedName>
        <fullName evidence="1">Uncharacterized protein</fullName>
    </submittedName>
</protein>
<reference evidence="1" key="2">
    <citation type="journal article" date="2015" name="Data Brief">
        <title>Shoot transcriptome of the giant reed, Arundo donax.</title>
        <authorList>
            <person name="Barrero R.A."/>
            <person name="Guerrero F.D."/>
            <person name="Moolhuijzen P."/>
            <person name="Goolsby J.A."/>
            <person name="Tidwell J."/>
            <person name="Bellgard S.E."/>
            <person name="Bellgard M.I."/>
        </authorList>
    </citation>
    <scope>NUCLEOTIDE SEQUENCE</scope>
    <source>
        <tissue evidence="1">Shoot tissue taken approximately 20 cm above the soil surface</tissue>
    </source>
</reference>
<dbReference type="AlphaFoldDB" id="A0A0A9CLG1"/>